<dbReference type="Proteomes" id="UP000799537">
    <property type="component" value="Unassembled WGS sequence"/>
</dbReference>
<dbReference type="RefSeq" id="XP_033662744.1">
    <property type="nucleotide sequence ID" value="XM_033808784.1"/>
</dbReference>
<keyword evidence="2" id="KW-1185">Reference proteome</keyword>
<proteinExistence type="predicted"/>
<evidence type="ECO:0000313" key="2">
    <source>
        <dbReference type="Proteomes" id="UP000799537"/>
    </source>
</evidence>
<organism evidence="1 2">
    <name type="scientific">Zasmidium cellare ATCC 36951</name>
    <dbReference type="NCBI Taxonomy" id="1080233"/>
    <lineage>
        <taxon>Eukaryota</taxon>
        <taxon>Fungi</taxon>
        <taxon>Dikarya</taxon>
        <taxon>Ascomycota</taxon>
        <taxon>Pezizomycotina</taxon>
        <taxon>Dothideomycetes</taxon>
        <taxon>Dothideomycetidae</taxon>
        <taxon>Mycosphaerellales</taxon>
        <taxon>Mycosphaerellaceae</taxon>
        <taxon>Zasmidium</taxon>
    </lineage>
</organism>
<name>A0A6A6C4B1_ZASCE</name>
<reference evidence="1" key="1">
    <citation type="journal article" date="2020" name="Stud. Mycol.">
        <title>101 Dothideomycetes genomes: a test case for predicting lifestyles and emergence of pathogens.</title>
        <authorList>
            <person name="Haridas S."/>
            <person name="Albert R."/>
            <person name="Binder M."/>
            <person name="Bloem J."/>
            <person name="Labutti K."/>
            <person name="Salamov A."/>
            <person name="Andreopoulos B."/>
            <person name="Baker S."/>
            <person name="Barry K."/>
            <person name="Bills G."/>
            <person name="Bluhm B."/>
            <person name="Cannon C."/>
            <person name="Castanera R."/>
            <person name="Culley D."/>
            <person name="Daum C."/>
            <person name="Ezra D."/>
            <person name="Gonzalez J."/>
            <person name="Henrissat B."/>
            <person name="Kuo A."/>
            <person name="Liang C."/>
            <person name="Lipzen A."/>
            <person name="Lutzoni F."/>
            <person name="Magnuson J."/>
            <person name="Mondo S."/>
            <person name="Nolan M."/>
            <person name="Ohm R."/>
            <person name="Pangilinan J."/>
            <person name="Park H.-J."/>
            <person name="Ramirez L."/>
            <person name="Alfaro M."/>
            <person name="Sun H."/>
            <person name="Tritt A."/>
            <person name="Yoshinaga Y."/>
            <person name="Zwiers L.-H."/>
            <person name="Turgeon B."/>
            <person name="Goodwin S."/>
            <person name="Spatafora J."/>
            <person name="Crous P."/>
            <person name="Grigoriev I."/>
        </authorList>
    </citation>
    <scope>NUCLEOTIDE SEQUENCE</scope>
    <source>
        <strain evidence="1">ATCC 36951</strain>
    </source>
</reference>
<dbReference type="AlphaFoldDB" id="A0A6A6C4B1"/>
<dbReference type="OrthoDB" id="5305306at2759"/>
<accession>A0A6A6C4B1</accession>
<evidence type="ECO:0000313" key="1">
    <source>
        <dbReference type="EMBL" id="KAF2161855.1"/>
    </source>
</evidence>
<dbReference type="EMBL" id="ML993617">
    <property type="protein sequence ID" value="KAF2161855.1"/>
    <property type="molecule type" value="Genomic_DNA"/>
</dbReference>
<sequence length="340" mass="39923">MAQNTDQISQELRTSGYRFDVLRSRLTQNTAWLHSKYPPTYSDRQWESAIGVVERIVDKDARYVNAHYYIAIPPSGDDPLHPPFLISPRLNPHPTGIYDFIDFTLASFLKSITHEEMHSQSKKWVAPGVKKQERIRRTNFARSKVCKDSVAWPRDYDVEEHRALYADDVRKQMQKKGERRVKELRDRERLGLPEFPDAVKPAMGGKELGNNRSAVLSQETVFTKEFEKDRRDRDFFQHPERVYKDVADWPCREEAKYEGDDRISTERIHGRFLGLPRVPGNNTVNWMQRSVVKQYSFDDHYQKLNEHDVFWRYNNVDEIEVNDNTGAELVGNELMGMLDE</sequence>
<protein>
    <submittedName>
        <fullName evidence="1">Uncharacterized protein</fullName>
    </submittedName>
</protein>
<gene>
    <name evidence="1" type="ORF">M409DRAFT_27911</name>
</gene>
<dbReference type="GeneID" id="54562056"/>